<organism evidence="3 4">
    <name type="scientific">Archangium minus</name>
    <dbReference type="NCBI Taxonomy" id="83450"/>
    <lineage>
        <taxon>Bacteria</taxon>
        <taxon>Pseudomonadati</taxon>
        <taxon>Myxococcota</taxon>
        <taxon>Myxococcia</taxon>
        <taxon>Myxococcales</taxon>
        <taxon>Cystobacterineae</taxon>
        <taxon>Archangiaceae</taxon>
        <taxon>Archangium</taxon>
    </lineage>
</organism>
<keyword evidence="4" id="KW-1185">Reference proteome</keyword>
<feature type="region of interest" description="Disordered" evidence="1">
    <location>
        <begin position="487"/>
        <end position="508"/>
    </location>
</feature>
<feature type="domain" description="Amine oxidase" evidence="2">
    <location>
        <begin position="14"/>
        <end position="464"/>
    </location>
</feature>
<evidence type="ECO:0000259" key="2">
    <source>
        <dbReference type="Pfam" id="PF01593"/>
    </source>
</evidence>
<name>A0ABY9X4M1_9BACT</name>
<reference evidence="3 4" key="1">
    <citation type="submission" date="2019-08" db="EMBL/GenBank/DDBJ databases">
        <title>Archangium and Cystobacter genomes.</title>
        <authorList>
            <person name="Chen I.-C.K."/>
            <person name="Wielgoss S."/>
        </authorList>
    </citation>
    <scope>NUCLEOTIDE SEQUENCE [LARGE SCALE GENOMIC DNA]</scope>
    <source>
        <strain evidence="3 4">Cbm 6</strain>
    </source>
</reference>
<evidence type="ECO:0000313" key="4">
    <source>
        <dbReference type="Proteomes" id="UP001611383"/>
    </source>
</evidence>
<sequence length="508" mass="55093">MSTAPRVLVLGSGVAGLCAAYELAERGCSVTVVEPAPFPGGRTSSFTDARGRGVDTGLHVVANHYANLLEVLSRLGVSHRLLWVGEHTYLRSGREPMAWSFRSWPAPFHLLRPFARMPLSPGARLRLSRVGLQVASYSQEDLAELDSLSYAEWHRRNGLQRDFTLELAEAAADAATFLTVEEAAARPVLSWIKYLVRHSRSGDVGLWRGTLAECLVDPLCRALERKGGQLLLRHAVVGLEGEGQRVKGVWVSPAETSGPVVHAGGHVPVGAAGRKLLACDFVVSAMNVQSLRAVLSPEWVHAAGLEDAMRLTTTPAMSLMLWFDRPIQPVPVGAPLVTGCAFRDFVDLARLDRQPRGAPGSVYQFVITRASSRFHDPDEAIVSDVVRDLRSIWPGAREARVVDSALERIGAAMFAAVPGAHQLRPPARTRLGNFFLAGDWTRHELNASMEGAALSGRLAADALLRELGQPGLRIHRASESTVLPALRKLGRPRRGRSPGAPREEEALA</sequence>
<evidence type="ECO:0000256" key="1">
    <source>
        <dbReference type="SAM" id="MobiDB-lite"/>
    </source>
</evidence>
<dbReference type="InterPro" id="IPR050464">
    <property type="entry name" value="Zeta_carotene_desat/Oxidored"/>
</dbReference>
<accession>A0ABY9X4M1</accession>
<dbReference type="PANTHER" id="PTHR42923:SF47">
    <property type="entry name" value="BLR3003 PROTEIN"/>
    <property type="match status" value="1"/>
</dbReference>
<dbReference type="EMBL" id="CP043494">
    <property type="protein sequence ID" value="WNG50346.1"/>
    <property type="molecule type" value="Genomic_DNA"/>
</dbReference>
<evidence type="ECO:0000313" key="3">
    <source>
        <dbReference type="EMBL" id="WNG50346.1"/>
    </source>
</evidence>
<dbReference type="InterPro" id="IPR036188">
    <property type="entry name" value="FAD/NAD-bd_sf"/>
</dbReference>
<dbReference type="Pfam" id="PF01593">
    <property type="entry name" value="Amino_oxidase"/>
    <property type="match status" value="1"/>
</dbReference>
<dbReference type="InterPro" id="IPR002937">
    <property type="entry name" value="Amino_oxidase"/>
</dbReference>
<dbReference type="PANTHER" id="PTHR42923">
    <property type="entry name" value="PROTOPORPHYRINOGEN OXIDASE"/>
    <property type="match status" value="1"/>
</dbReference>
<proteinExistence type="predicted"/>
<dbReference type="RefSeq" id="WP_395809306.1">
    <property type="nucleotide sequence ID" value="NZ_CP043494.1"/>
</dbReference>
<dbReference type="Gene3D" id="3.50.50.60">
    <property type="entry name" value="FAD/NAD(P)-binding domain"/>
    <property type="match status" value="1"/>
</dbReference>
<protein>
    <submittedName>
        <fullName evidence="3">FAD-dependent oxidoreductase</fullName>
    </submittedName>
</protein>
<dbReference type="Proteomes" id="UP001611383">
    <property type="component" value="Chromosome"/>
</dbReference>
<dbReference type="SUPFAM" id="SSF51905">
    <property type="entry name" value="FAD/NAD(P)-binding domain"/>
    <property type="match status" value="1"/>
</dbReference>
<gene>
    <name evidence="3" type="ORF">F0U60_44105</name>
</gene>